<evidence type="ECO:0000313" key="1">
    <source>
        <dbReference type="EMBL" id="MEJ1088737.1"/>
    </source>
</evidence>
<evidence type="ECO:0000313" key="2">
    <source>
        <dbReference type="Proteomes" id="UP001371224"/>
    </source>
</evidence>
<dbReference type="EMBL" id="JBBDGM010000007">
    <property type="protein sequence ID" value="MEJ1088737.1"/>
    <property type="molecule type" value="Genomic_DNA"/>
</dbReference>
<gene>
    <name evidence="1" type="ORF">WDU99_10450</name>
</gene>
<dbReference type="RefSeq" id="WP_337332392.1">
    <property type="nucleotide sequence ID" value="NZ_JBBDGM010000007.1"/>
</dbReference>
<protein>
    <submittedName>
        <fullName evidence="1">DUF3604 domain-containing protein</fullName>
    </submittedName>
</protein>
<dbReference type="Gene3D" id="3.20.20.140">
    <property type="entry name" value="Metal-dependent hydrolases"/>
    <property type="match status" value="1"/>
</dbReference>
<keyword evidence="2" id="KW-1185">Reference proteome</keyword>
<dbReference type="Proteomes" id="UP001371224">
    <property type="component" value="Unassembled WGS sequence"/>
</dbReference>
<sequence length="515" mass="56135">MSALRPVSGLPTYNGLTAFAGDIHNHCGISYGHGTIEDAYQNARLQLDFASVTGHANWHDMPAEPRHIAEYHRKGFERLQASWDHVQDVTEAVHSDGEFVSFLSYEWHSLAYGDHCVYYRAPRGPLGPARASSLDELRRSLREMKARGLPAMVLPHHIGYSAGRRGINWETYSDELSPVIELVSMHGSGETDNSPRPYLHTMGPRDAGSTALAGLSQGQRFGFIGSTDHHSAHPGSHGHGLAMVWAEDLTRESIWEAIQARRTYAITGNRIMLATSINGAPMGQVIAATDRPREIAVDVRGGGVLDAVEVIRNGEVIARRATPPPSLGEDFDGILSVGFGWGEVGVFVDWDIEIELIGGRIDNVEPRLRGYDTLADQAGETESYAFSAWEQTGPSSVSLRTRTYGNPTVATDATQGMALHVRASLGAVLVVRANGHELRRTIADQLGGPAVEYIGGFLSGALVIDRATPRSASTLTWELIDEGTDAASDSYYVRVKQANDQHAWSSPIWVDNRRP</sequence>
<reference evidence="1 2" key="1">
    <citation type="submission" date="2024-02" db="EMBL/GenBank/DDBJ databases">
        <authorList>
            <person name="Saticioglu I.B."/>
        </authorList>
    </citation>
    <scope>NUCLEOTIDE SEQUENCE [LARGE SCALE GENOMIC DNA]</scope>
    <source>
        <strain evidence="1 2">Mu-80</strain>
    </source>
</reference>
<dbReference type="InterPro" id="IPR016195">
    <property type="entry name" value="Pol/histidinol_Pase-like"/>
</dbReference>
<name>A0ABU8LEH8_9MICO</name>
<dbReference type="InterPro" id="IPR022028">
    <property type="entry name" value="DUF3604"/>
</dbReference>
<organism evidence="1 2">
    <name type="scientific">Microbacterium bandirmense</name>
    <dbReference type="NCBI Taxonomy" id="3122050"/>
    <lineage>
        <taxon>Bacteria</taxon>
        <taxon>Bacillati</taxon>
        <taxon>Actinomycetota</taxon>
        <taxon>Actinomycetes</taxon>
        <taxon>Micrococcales</taxon>
        <taxon>Microbacteriaceae</taxon>
        <taxon>Microbacterium</taxon>
    </lineage>
</organism>
<proteinExistence type="predicted"/>
<dbReference type="SUPFAM" id="SSF89550">
    <property type="entry name" value="PHP domain-like"/>
    <property type="match status" value="1"/>
</dbReference>
<accession>A0ABU8LEH8</accession>
<dbReference type="Pfam" id="PF12228">
    <property type="entry name" value="DUF3604"/>
    <property type="match status" value="1"/>
</dbReference>
<comment type="caution">
    <text evidence="1">The sequence shown here is derived from an EMBL/GenBank/DDBJ whole genome shotgun (WGS) entry which is preliminary data.</text>
</comment>